<feature type="compositionally biased region" description="Polar residues" evidence="1">
    <location>
        <begin position="1"/>
        <end position="21"/>
    </location>
</feature>
<dbReference type="Proteomes" id="UP000835052">
    <property type="component" value="Unassembled WGS sequence"/>
</dbReference>
<feature type="region of interest" description="Disordered" evidence="1">
    <location>
        <begin position="1"/>
        <end position="47"/>
    </location>
</feature>
<gene>
    <name evidence="2" type="ORF">CAUJ_LOCUS10943</name>
</gene>
<proteinExistence type="predicted"/>
<keyword evidence="3" id="KW-1185">Reference proteome</keyword>
<accession>A0A8S1HH19</accession>
<name>A0A8S1HH19_9PELO</name>
<comment type="caution">
    <text evidence="2">The sequence shown here is derived from an EMBL/GenBank/DDBJ whole genome shotgun (WGS) entry which is preliminary data.</text>
</comment>
<evidence type="ECO:0000313" key="3">
    <source>
        <dbReference type="Proteomes" id="UP000835052"/>
    </source>
</evidence>
<organism evidence="2 3">
    <name type="scientific">Caenorhabditis auriculariae</name>
    <dbReference type="NCBI Taxonomy" id="2777116"/>
    <lineage>
        <taxon>Eukaryota</taxon>
        <taxon>Metazoa</taxon>
        <taxon>Ecdysozoa</taxon>
        <taxon>Nematoda</taxon>
        <taxon>Chromadorea</taxon>
        <taxon>Rhabditida</taxon>
        <taxon>Rhabditina</taxon>
        <taxon>Rhabditomorpha</taxon>
        <taxon>Rhabditoidea</taxon>
        <taxon>Rhabditidae</taxon>
        <taxon>Peloderinae</taxon>
        <taxon>Caenorhabditis</taxon>
    </lineage>
</organism>
<evidence type="ECO:0000313" key="2">
    <source>
        <dbReference type="EMBL" id="CAD6195024.1"/>
    </source>
</evidence>
<sequence length="96" mass="10429">MAQLLAYSSSSLGKNQRNSPKNLIRRDSGPKLVSPTPSDKTSKGGLGRINSGQFVWACHHNHTPWRRGRKVGVDGMVEVGTNLGPNLDNFFKLGPS</sequence>
<reference evidence="2" key="1">
    <citation type="submission" date="2020-10" db="EMBL/GenBank/DDBJ databases">
        <authorList>
            <person name="Kikuchi T."/>
        </authorList>
    </citation>
    <scope>NUCLEOTIDE SEQUENCE</scope>
    <source>
        <strain evidence="2">NKZ352</strain>
    </source>
</reference>
<dbReference type="AlphaFoldDB" id="A0A8S1HH19"/>
<evidence type="ECO:0000256" key="1">
    <source>
        <dbReference type="SAM" id="MobiDB-lite"/>
    </source>
</evidence>
<protein>
    <submittedName>
        <fullName evidence="2">Uncharacterized protein</fullName>
    </submittedName>
</protein>
<dbReference type="EMBL" id="CAJGYM010000050">
    <property type="protein sequence ID" value="CAD6195024.1"/>
    <property type="molecule type" value="Genomic_DNA"/>
</dbReference>